<feature type="compositionally biased region" description="Polar residues" evidence="1">
    <location>
        <begin position="533"/>
        <end position="544"/>
    </location>
</feature>
<sequence length="560" mass="62532">MAIMDDNLNKTVEKINDELKNILEEMKAPNIAIIGKTGTGKSTLINKVFGVEKAETNAGWPVTQSFKLYTPDHSSVDTRKPINLYDSAGYEANKEQEFKENLFNFLNTKQSEGLPSQIHLIWYVINAASKRFEDFDADIINEINRLKIPVIIVLSQCDIVSNEDINKLANVIKECNFEKAYYILDVAAKPLNSNNKNIEPFGLKELVDKTLELLPTIYSDAIIANQIVKIGDKKKVAWKYIAAAATTCFVSGLVPIPLSAVIAMISSQVNLLKEIAKLYNSDKIIKIIDPITGQTGTTVLTIAAVGTLNISASFLVGLFPPGYLAVEAAAGAVAATYVVIMGLTFTSVCDKFSKRHFGGSESNQEVKDFIEQTFREEFNKYRKIRVTSPKSLEQIKDDFLSNRLQNINTQEIMEILNEKQDYDKLLRELVDAHDDIIGAVIISNEALPDTDYIGELSEDEIIEIAEKIITVASLKKPERIWVEYQDFDLIVVFNAKDCLLLVKANKTNRLGSLRKTIKNTSEKIQSLVDPNPASGNGYQPSVRQTDNEMIYRNKPESPES</sequence>
<keyword evidence="2" id="KW-0472">Membrane</keyword>
<dbReference type="AlphaFoldDB" id="A0A1U7N4R6"/>
<evidence type="ECO:0000259" key="3">
    <source>
        <dbReference type="Pfam" id="PF01926"/>
    </source>
</evidence>
<proteinExistence type="predicted"/>
<keyword evidence="2" id="KW-0812">Transmembrane</keyword>
<evidence type="ECO:0000313" key="4">
    <source>
        <dbReference type="EMBL" id="OLT60932.1"/>
    </source>
</evidence>
<feature type="transmembrane region" description="Helical" evidence="2">
    <location>
        <begin position="323"/>
        <end position="345"/>
    </location>
</feature>
<dbReference type="SUPFAM" id="SSF52540">
    <property type="entry name" value="P-loop containing nucleoside triphosphate hydrolases"/>
    <property type="match status" value="1"/>
</dbReference>
<organism evidence="4 5">
    <name type="scientific">Moorena bouillonii PNG</name>
    <dbReference type="NCBI Taxonomy" id="568701"/>
    <lineage>
        <taxon>Bacteria</taxon>
        <taxon>Bacillati</taxon>
        <taxon>Cyanobacteriota</taxon>
        <taxon>Cyanophyceae</taxon>
        <taxon>Coleofasciculales</taxon>
        <taxon>Coleofasciculaceae</taxon>
        <taxon>Moorena</taxon>
    </lineage>
</organism>
<keyword evidence="5" id="KW-1185">Reference proteome</keyword>
<dbReference type="RefSeq" id="WP_075901622.1">
    <property type="nucleotide sequence ID" value="NZ_MKZS01000001.1"/>
</dbReference>
<gene>
    <name evidence="4" type="ORF">BJP37_19860</name>
</gene>
<evidence type="ECO:0000256" key="1">
    <source>
        <dbReference type="SAM" id="MobiDB-lite"/>
    </source>
</evidence>
<dbReference type="GO" id="GO:0005525">
    <property type="term" value="F:GTP binding"/>
    <property type="evidence" value="ECO:0007669"/>
    <property type="project" value="InterPro"/>
</dbReference>
<dbReference type="Gene3D" id="3.40.50.300">
    <property type="entry name" value="P-loop containing nucleotide triphosphate hydrolases"/>
    <property type="match status" value="1"/>
</dbReference>
<name>A0A1U7N4R6_9CYAN</name>
<evidence type="ECO:0000313" key="5">
    <source>
        <dbReference type="Proteomes" id="UP000186657"/>
    </source>
</evidence>
<comment type="caution">
    <text evidence="4">The sequence shown here is derived from an EMBL/GenBank/DDBJ whole genome shotgun (WGS) entry which is preliminary data.</text>
</comment>
<dbReference type="PANTHER" id="PTHR11649:SF13">
    <property type="entry name" value="ENGB-TYPE G DOMAIN-CONTAINING PROTEIN"/>
    <property type="match status" value="1"/>
</dbReference>
<accession>A0A1U7N4R6</accession>
<dbReference type="CDD" id="cd00882">
    <property type="entry name" value="Ras_like_GTPase"/>
    <property type="match status" value="1"/>
</dbReference>
<dbReference type="Proteomes" id="UP000186657">
    <property type="component" value="Unassembled WGS sequence"/>
</dbReference>
<dbReference type="Pfam" id="PF01926">
    <property type="entry name" value="MMR_HSR1"/>
    <property type="match status" value="1"/>
</dbReference>
<dbReference type="InterPro" id="IPR006073">
    <property type="entry name" value="GTP-bd"/>
</dbReference>
<evidence type="ECO:0000256" key="2">
    <source>
        <dbReference type="SAM" id="Phobius"/>
    </source>
</evidence>
<reference evidence="4 5" key="1">
    <citation type="submission" date="2016-10" db="EMBL/GenBank/DDBJ databases">
        <title>Comparative genomics uncovers the prolific and rare metabolic potential of the cyanobacterial genus Moorea.</title>
        <authorList>
            <person name="Leao T."/>
            <person name="Castelao G."/>
            <person name="Korobeynikov A."/>
            <person name="Monroe E.A."/>
            <person name="Podell S."/>
            <person name="Glukhov E."/>
            <person name="Allen E."/>
            <person name="Gerwick W.H."/>
            <person name="Gerwick L."/>
        </authorList>
    </citation>
    <scope>NUCLEOTIDE SEQUENCE [LARGE SCALE GENOMIC DNA]</scope>
    <source>
        <strain evidence="4 5">PNG5-198</strain>
    </source>
</reference>
<feature type="transmembrane region" description="Helical" evidence="2">
    <location>
        <begin position="240"/>
        <end position="265"/>
    </location>
</feature>
<dbReference type="PANTHER" id="PTHR11649">
    <property type="entry name" value="MSS1/TRME-RELATED GTP-BINDING PROTEIN"/>
    <property type="match status" value="1"/>
</dbReference>
<feature type="domain" description="G" evidence="3">
    <location>
        <begin position="30"/>
        <end position="155"/>
    </location>
</feature>
<dbReference type="EMBL" id="MKZS01000001">
    <property type="protein sequence ID" value="OLT60932.1"/>
    <property type="molecule type" value="Genomic_DNA"/>
</dbReference>
<feature type="compositionally biased region" description="Basic and acidic residues" evidence="1">
    <location>
        <begin position="545"/>
        <end position="560"/>
    </location>
</feature>
<dbReference type="InterPro" id="IPR027417">
    <property type="entry name" value="P-loop_NTPase"/>
</dbReference>
<feature type="region of interest" description="Disordered" evidence="1">
    <location>
        <begin position="523"/>
        <end position="560"/>
    </location>
</feature>
<protein>
    <recommendedName>
        <fullName evidence="3">G domain-containing protein</fullName>
    </recommendedName>
</protein>
<keyword evidence="2" id="KW-1133">Transmembrane helix</keyword>